<evidence type="ECO:0000256" key="3">
    <source>
        <dbReference type="ARBA" id="ARBA00022692"/>
    </source>
</evidence>
<evidence type="ECO:0000313" key="7">
    <source>
        <dbReference type="EMBL" id="TCK60704.1"/>
    </source>
</evidence>
<feature type="transmembrane region" description="Helical" evidence="6">
    <location>
        <begin position="334"/>
        <end position="355"/>
    </location>
</feature>
<feature type="transmembrane region" description="Helical" evidence="6">
    <location>
        <begin position="12"/>
        <end position="34"/>
    </location>
</feature>
<name>A0A4R1K8Q4_9BACT</name>
<keyword evidence="5 6" id="KW-0472">Membrane</keyword>
<feature type="transmembrane region" description="Helical" evidence="6">
    <location>
        <begin position="59"/>
        <end position="81"/>
    </location>
</feature>
<sequence length="361" mass="41670">MGKFDRYIMALFLKYTVVVQIVVAVISLLANAAMHTDLVDKYQVTLWQVIVYDFMKVPYLLYTTMPMSIVISTMLVMLTLIKNNELVAFVSLGGKIRDLIMPFFYSGIVVSLLLILMANTINPKVMYMREKYAAEIIYKKEIDVRPSLTNIWMKLKGNRFIHITALDPEKMEFHYVTEYTLNDKLQVESIETYNSAKRAGDKWKLFNQKKYDMMEVPKKTYDVRNITTTKEIFDELSTMPFLKPQYVSIGDIYKVAEVMKNQKVNTSKYMMQIYKIFAHAISVLVIILVIFPLCVDFNRNHSYIKVAAKSLLVGFAFWMTVASCASLGKNGVLSPFMSSFVPIILFSAVAVYIVYRREHAM</sequence>
<feature type="transmembrane region" description="Helical" evidence="6">
    <location>
        <begin position="276"/>
        <end position="295"/>
    </location>
</feature>
<organism evidence="7 8">
    <name type="scientific">Seleniivibrio woodruffii</name>
    <dbReference type="NCBI Taxonomy" id="1078050"/>
    <lineage>
        <taxon>Bacteria</taxon>
        <taxon>Pseudomonadati</taxon>
        <taxon>Deferribacterota</taxon>
        <taxon>Deferribacteres</taxon>
        <taxon>Deferribacterales</taxon>
        <taxon>Geovibrionaceae</taxon>
        <taxon>Seleniivibrio</taxon>
    </lineage>
</organism>
<accession>A0A4R1K8Q4</accession>
<dbReference type="Proteomes" id="UP000294614">
    <property type="component" value="Unassembled WGS sequence"/>
</dbReference>
<evidence type="ECO:0000256" key="6">
    <source>
        <dbReference type="SAM" id="Phobius"/>
    </source>
</evidence>
<protein>
    <submittedName>
        <fullName evidence="7">Lipopolysaccharide export system permease protein</fullName>
    </submittedName>
</protein>
<dbReference type="GO" id="GO:0015920">
    <property type="term" value="P:lipopolysaccharide transport"/>
    <property type="evidence" value="ECO:0007669"/>
    <property type="project" value="TreeGrafter"/>
</dbReference>
<evidence type="ECO:0000313" key="8">
    <source>
        <dbReference type="Proteomes" id="UP000294614"/>
    </source>
</evidence>
<proteinExistence type="predicted"/>
<comment type="subcellular location">
    <subcellularLocation>
        <location evidence="1">Cell membrane</location>
        <topology evidence="1">Multi-pass membrane protein</topology>
    </subcellularLocation>
</comment>
<evidence type="ECO:0000256" key="4">
    <source>
        <dbReference type="ARBA" id="ARBA00022989"/>
    </source>
</evidence>
<keyword evidence="8" id="KW-1185">Reference proteome</keyword>
<dbReference type="Pfam" id="PF03739">
    <property type="entry name" value="LptF_LptG"/>
    <property type="match status" value="1"/>
</dbReference>
<dbReference type="AlphaFoldDB" id="A0A4R1K8Q4"/>
<dbReference type="GO" id="GO:0043190">
    <property type="term" value="C:ATP-binding cassette (ABC) transporter complex"/>
    <property type="evidence" value="ECO:0007669"/>
    <property type="project" value="TreeGrafter"/>
</dbReference>
<dbReference type="RefSeq" id="WP_132873574.1">
    <property type="nucleotide sequence ID" value="NZ_JAJUHT010000001.1"/>
</dbReference>
<feature type="transmembrane region" description="Helical" evidence="6">
    <location>
        <begin position="102"/>
        <end position="121"/>
    </location>
</feature>
<keyword evidence="4 6" id="KW-1133">Transmembrane helix</keyword>
<reference evidence="7 8" key="1">
    <citation type="submission" date="2019-03" db="EMBL/GenBank/DDBJ databases">
        <title>Genomic Encyclopedia of Type Strains, Phase IV (KMG-IV): sequencing the most valuable type-strain genomes for metagenomic binning, comparative biology and taxonomic classification.</title>
        <authorList>
            <person name="Goeker M."/>
        </authorList>
    </citation>
    <scope>NUCLEOTIDE SEQUENCE [LARGE SCALE GENOMIC DNA]</scope>
    <source>
        <strain evidence="7 8">DSM 24984</strain>
    </source>
</reference>
<evidence type="ECO:0000256" key="5">
    <source>
        <dbReference type="ARBA" id="ARBA00023136"/>
    </source>
</evidence>
<gene>
    <name evidence="7" type="ORF">C8D98_1583</name>
</gene>
<keyword evidence="2" id="KW-1003">Cell membrane</keyword>
<dbReference type="InterPro" id="IPR005495">
    <property type="entry name" value="LptG/LptF_permease"/>
</dbReference>
<evidence type="ECO:0000256" key="1">
    <source>
        <dbReference type="ARBA" id="ARBA00004651"/>
    </source>
</evidence>
<evidence type="ECO:0000256" key="2">
    <source>
        <dbReference type="ARBA" id="ARBA00022475"/>
    </source>
</evidence>
<dbReference type="PANTHER" id="PTHR33529">
    <property type="entry name" value="SLR0882 PROTEIN-RELATED"/>
    <property type="match status" value="1"/>
</dbReference>
<dbReference type="OrthoDB" id="9783403at2"/>
<keyword evidence="3 6" id="KW-0812">Transmembrane</keyword>
<dbReference type="PANTHER" id="PTHR33529:SF6">
    <property type="entry name" value="YJGP_YJGQ FAMILY PERMEASE"/>
    <property type="match status" value="1"/>
</dbReference>
<comment type="caution">
    <text evidence="7">The sequence shown here is derived from an EMBL/GenBank/DDBJ whole genome shotgun (WGS) entry which is preliminary data.</text>
</comment>
<dbReference type="EMBL" id="SMGG01000004">
    <property type="protein sequence ID" value="TCK60704.1"/>
    <property type="molecule type" value="Genomic_DNA"/>
</dbReference>